<feature type="compositionally biased region" description="Basic and acidic residues" evidence="5">
    <location>
        <begin position="1"/>
        <end position="16"/>
    </location>
</feature>
<dbReference type="STRING" id="927083.DB32_004463"/>
<dbReference type="GO" id="GO:0005886">
    <property type="term" value="C:plasma membrane"/>
    <property type="evidence" value="ECO:0007669"/>
    <property type="project" value="InterPro"/>
</dbReference>
<dbReference type="KEGG" id="samy:DB32_004463"/>
<evidence type="ECO:0000313" key="8">
    <source>
        <dbReference type="Proteomes" id="UP000034883"/>
    </source>
</evidence>
<dbReference type="EMBL" id="CP011125">
    <property type="protein sequence ID" value="AKF07314.1"/>
    <property type="molecule type" value="Genomic_DNA"/>
</dbReference>
<evidence type="ECO:0008006" key="9">
    <source>
        <dbReference type="Google" id="ProtNLM"/>
    </source>
</evidence>
<dbReference type="Gene3D" id="2.40.50.140">
    <property type="entry name" value="Nucleic acid-binding proteins"/>
    <property type="match status" value="1"/>
</dbReference>
<evidence type="ECO:0000256" key="3">
    <source>
        <dbReference type="ARBA" id="ARBA00022748"/>
    </source>
</evidence>
<reference evidence="7 8" key="1">
    <citation type="submission" date="2015-03" db="EMBL/GenBank/DDBJ databases">
        <title>Genome assembly of Sandaracinus amylolyticus DSM 53668.</title>
        <authorList>
            <person name="Sharma G."/>
            <person name="Subramanian S."/>
        </authorList>
    </citation>
    <scope>NUCLEOTIDE SEQUENCE [LARGE SCALE GENOMIC DNA]</scope>
    <source>
        <strain evidence="7 8">DSM 53668</strain>
    </source>
</reference>
<keyword evidence="6" id="KW-1133">Transmembrane helix</keyword>
<dbReference type="InterPro" id="IPR004329">
    <property type="entry name" value="CcmE"/>
</dbReference>
<evidence type="ECO:0000256" key="5">
    <source>
        <dbReference type="SAM" id="MobiDB-lite"/>
    </source>
</evidence>
<evidence type="ECO:0000256" key="4">
    <source>
        <dbReference type="ARBA" id="ARBA00023136"/>
    </source>
</evidence>
<keyword evidence="2" id="KW-0349">Heme</keyword>
<keyword evidence="4 6" id="KW-0472">Membrane</keyword>
<organism evidence="7 8">
    <name type="scientific">Sandaracinus amylolyticus</name>
    <dbReference type="NCBI Taxonomy" id="927083"/>
    <lineage>
        <taxon>Bacteria</taxon>
        <taxon>Pseudomonadati</taxon>
        <taxon>Myxococcota</taxon>
        <taxon>Polyangia</taxon>
        <taxon>Polyangiales</taxon>
        <taxon>Sandaracinaceae</taxon>
        <taxon>Sandaracinus</taxon>
    </lineage>
</organism>
<dbReference type="GO" id="GO:0017003">
    <property type="term" value="P:protein-heme linkage"/>
    <property type="evidence" value="ECO:0007669"/>
    <property type="project" value="InterPro"/>
</dbReference>
<keyword evidence="6" id="KW-0812">Transmembrane</keyword>
<evidence type="ECO:0000256" key="6">
    <source>
        <dbReference type="SAM" id="Phobius"/>
    </source>
</evidence>
<dbReference type="GO" id="GO:0020037">
    <property type="term" value="F:heme binding"/>
    <property type="evidence" value="ECO:0007669"/>
    <property type="project" value="InterPro"/>
</dbReference>
<feature type="region of interest" description="Disordered" evidence="5">
    <location>
        <begin position="165"/>
        <end position="194"/>
    </location>
</feature>
<evidence type="ECO:0000256" key="2">
    <source>
        <dbReference type="ARBA" id="ARBA00022617"/>
    </source>
</evidence>
<accession>A0A0F6SFP7</accession>
<keyword evidence="2" id="KW-0408">Iron</keyword>
<gene>
    <name evidence="7" type="ORF">DB32_004463</name>
</gene>
<feature type="region of interest" description="Disordered" evidence="5">
    <location>
        <begin position="1"/>
        <end position="34"/>
    </location>
</feature>
<evidence type="ECO:0000256" key="1">
    <source>
        <dbReference type="ARBA" id="ARBA00004370"/>
    </source>
</evidence>
<proteinExistence type="predicted"/>
<dbReference type="InterPro" id="IPR012340">
    <property type="entry name" value="NA-bd_OB-fold"/>
</dbReference>
<protein>
    <recommendedName>
        <fullName evidence="9">Cytochrome c-type biogenesis protein CcmE, heme chaperone</fullName>
    </recommendedName>
</protein>
<dbReference type="AlphaFoldDB" id="A0A0F6SFP7"/>
<dbReference type="InterPro" id="IPR036127">
    <property type="entry name" value="CcmE-like_sf"/>
</dbReference>
<feature type="transmembrane region" description="Helical" evidence="6">
    <location>
        <begin position="38"/>
        <end position="60"/>
    </location>
</feature>
<comment type="subcellular location">
    <subcellularLocation>
        <location evidence="1">Membrane</location>
    </subcellularLocation>
</comment>
<dbReference type="SUPFAM" id="SSF82093">
    <property type="entry name" value="Heme chaperone CcmE"/>
    <property type="match status" value="1"/>
</dbReference>
<dbReference type="Proteomes" id="UP000034883">
    <property type="component" value="Chromosome"/>
</dbReference>
<keyword evidence="2" id="KW-0479">Metal-binding</keyword>
<sequence>MDARDETEDLLERAKAGADAPVAVSPRGDAPGEKPTPAWVRVVALATVFAVGAGAVGWLLSGEDTFVYSETIEEVVAEPSEHLGRTLRVEGALTNGSVQFREEPCEWRFVLESGERRMPVEFPQCVVPDTFRDGMGISVTVEGRLREDGSFLASQVIPKCPSRYEMDQRQQAGEAMPHAAPPETSAVGMPRPPS</sequence>
<dbReference type="GO" id="GO:0017004">
    <property type="term" value="P:cytochrome complex assembly"/>
    <property type="evidence" value="ECO:0007669"/>
    <property type="project" value="UniProtKB-KW"/>
</dbReference>
<keyword evidence="8" id="KW-1185">Reference proteome</keyword>
<name>A0A0F6SFP7_9BACT</name>
<dbReference type="OrthoDB" id="5521305at2"/>
<dbReference type="Pfam" id="PF03100">
    <property type="entry name" value="CcmE"/>
    <property type="match status" value="1"/>
</dbReference>
<keyword evidence="3" id="KW-0201">Cytochrome c-type biogenesis</keyword>
<evidence type="ECO:0000313" key="7">
    <source>
        <dbReference type="EMBL" id="AKF07314.1"/>
    </source>
</evidence>
<dbReference type="RefSeq" id="WP_053234589.1">
    <property type="nucleotide sequence ID" value="NZ_CP011125.1"/>
</dbReference>